<evidence type="ECO:0000256" key="2">
    <source>
        <dbReference type="ARBA" id="ARBA00022448"/>
    </source>
</evidence>
<accession>D1B4Q3</accession>
<evidence type="ECO:0000256" key="9">
    <source>
        <dbReference type="ARBA" id="ARBA00023077"/>
    </source>
</evidence>
<feature type="domain" description="TonB-dependent receptor-like beta-barrel" evidence="12">
    <location>
        <begin position="253"/>
        <end position="703"/>
    </location>
</feature>
<dbReference type="SUPFAM" id="SSF56935">
    <property type="entry name" value="Porins"/>
    <property type="match status" value="1"/>
</dbReference>
<keyword evidence="11" id="KW-0998">Cell outer membrane</keyword>
<dbReference type="eggNOG" id="COG4774">
    <property type="taxonomic scope" value="Bacteria"/>
</dbReference>
<dbReference type="InterPro" id="IPR039426">
    <property type="entry name" value="TonB-dep_rcpt-like"/>
</dbReference>
<keyword evidence="7" id="KW-0408">Iron</keyword>
<sequence length="742" mass="83722">MKQKVILMSLMATLSILYSQDTYTLEKVTVSNESDGGAIFETDNKDNINSQGFTKEAIELYSGPVGMSALKVVGMSPSVDYQPAEIFGSNETSFHDPLRIRGKNQSGPGGVYMLESLPISGNPGGGKTMFDMENFSGIDLYKGYAPVDKSLGFSNLIGKVDLTVARPKKEMETQFAQTVGSDKTLRSFLRFDTGKMDDVAIFGSFSKTSGDKWKGEGDLDRKNMMLGAVYTPNDNFKTEMFVIHNEDNHHNYYGLSYAEAKDLDTYAKKDWNRVSSVGSSNYYDWNKQSFKDTVLTANVEYRFVNDSVMRFKPYYSKDKGNYWFANDAKTREIEWLIDHDRYGGVLEYEVPLNDELSMKMGYWRGRQEPPGPPSSRRLYTINASGQLQYAGWNILAKNQYHEFNSPFIEFCGERDRLSYSLGIRYLDFKLAGLKNYTFGTNATTSSDYDTAIAQGTVDEWGSVDAKTFTEWLPSVYVGYQLTHNIDIYFDYARSYGYDVNLFPTYVTNRAKFVAKNVTLQQLWDQQKLELSDNFDIGMKYKSNGIVYNPNLFFTKVTGKQANVYDSHYGIAYPTNSIDAMSYGAEFAMSGPLGESVDVLASLFYNQYYYTEDFQTSAISISSIKGDQIPDAPMYGVKGALTYKIENFKFTPIVKYTGSRYGNVDHTQKIPSFTTVDFDIDYRLPKIKGFKSADVKLSFINVFNKRYIASIITPDNALAADTTQPTYIVGAPFSAYLSVGLTF</sequence>
<keyword evidence="8" id="KW-0406">Ion transport</keyword>
<evidence type="ECO:0000256" key="8">
    <source>
        <dbReference type="ARBA" id="ARBA00023065"/>
    </source>
</evidence>
<evidence type="ECO:0000256" key="1">
    <source>
        <dbReference type="ARBA" id="ARBA00004571"/>
    </source>
</evidence>
<evidence type="ECO:0000256" key="5">
    <source>
        <dbReference type="ARBA" id="ARBA00022692"/>
    </source>
</evidence>
<comment type="subcellular location">
    <subcellularLocation>
        <location evidence="1">Cell outer membrane</location>
        <topology evidence="1">Multi-pass membrane protein</topology>
    </subcellularLocation>
</comment>
<keyword evidence="2" id="KW-0813">Transport</keyword>
<dbReference type="AlphaFoldDB" id="D1B4Q3"/>
<evidence type="ECO:0000256" key="11">
    <source>
        <dbReference type="ARBA" id="ARBA00023237"/>
    </source>
</evidence>
<dbReference type="GO" id="GO:0015344">
    <property type="term" value="F:siderophore uptake transmembrane transporter activity"/>
    <property type="evidence" value="ECO:0007669"/>
    <property type="project" value="TreeGrafter"/>
</dbReference>
<dbReference type="HOGENOM" id="CLU_021461_0_0_7"/>
<evidence type="ECO:0000256" key="7">
    <source>
        <dbReference type="ARBA" id="ARBA00023004"/>
    </source>
</evidence>
<dbReference type="Gene3D" id="2.40.170.20">
    <property type="entry name" value="TonB-dependent receptor, beta-barrel domain"/>
    <property type="match status" value="1"/>
</dbReference>
<keyword evidence="10" id="KW-0472">Membrane</keyword>
<keyword evidence="14" id="KW-1185">Reference proteome</keyword>
<keyword evidence="9" id="KW-0798">TonB box</keyword>
<reference evidence="13 14" key="2">
    <citation type="journal article" date="2010" name="Stand. Genomic Sci.">
        <title>Complete genome sequence of Sulfurospirillum deleyianum type strain (5175).</title>
        <authorList>
            <person name="Sikorski J."/>
            <person name="Lapidus A."/>
            <person name="Copeland A."/>
            <person name="Glavina Del Rio T."/>
            <person name="Nolan M."/>
            <person name="Lucas S."/>
            <person name="Chen F."/>
            <person name="Tice H."/>
            <person name="Cheng J.F."/>
            <person name="Saunders E."/>
            <person name="Bruce D."/>
            <person name="Goodwin L."/>
            <person name="Pitluck S."/>
            <person name="Ovchinnikova G."/>
            <person name="Pati A."/>
            <person name="Ivanova N."/>
            <person name="Mavromatis K."/>
            <person name="Chen A."/>
            <person name="Palaniappan K."/>
            <person name="Chain P."/>
            <person name="Land M."/>
            <person name="Hauser L."/>
            <person name="Chang Y.J."/>
            <person name="Jeffries C.D."/>
            <person name="Brettin T."/>
            <person name="Detter J.C."/>
            <person name="Han C."/>
            <person name="Rohde M."/>
            <person name="Lang E."/>
            <person name="Spring S."/>
            <person name="Goker M."/>
            <person name="Bristow J."/>
            <person name="Eisen J.A."/>
            <person name="Markowitz V."/>
            <person name="Hugenholtz P."/>
            <person name="Kyrpides N.C."/>
            <person name="Klenk H.P."/>
        </authorList>
    </citation>
    <scope>NUCLEOTIDE SEQUENCE [LARGE SCALE GENOMIC DNA]</scope>
    <source>
        <strain evidence="14">ATCC 51133 / DSM 6946 / 5175</strain>
    </source>
</reference>
<evidence type="ECO:0000256" key="10">
    <source>
        <dbReference type="ARBA" id="ARBA00023136"/>
    </source>
</evidence>
<evidence type="ECO:0000256" key="3">
    <source>
        <dbReference type="ARBA" id="ARBA00022452"/>
    </source>
</evidence>
<reference evidence="14" key="1">
    <citation type="submission" date="2009-11" db="EMBL/GenBank/DDBJ databases">
        <title>The complete genome of Sulfurospirillum deleyianum DSM 6946.</title>
        <authorList>
            <consortium name="US DOE Joint Genome Institute (JGI-PGF)"/>
            <person name="Lucas S."/>
            <person name="Copeland A."/>
            <person name="Lapidus A."/>
            <person name="Glavina del Rio T."/>
            <person name="Dalin E."/>
            <person name="Tice H."/>
            <person name="Bruce D."/>
            <person name="Goodwin L."/>
            <person name="Pitluck S."/>
            <person name="Kyrpides N."/>
            <person name="Mavromatis K."/>
            <person name="Ivanova N."/>
            <person name="Ovchinnikova G."/>
            <person name="Munk A.C."/>
            <person name="Lu M."/>
            <person name="Brettin T."/>
            <person name="Detter J.C."/>
            <person name="Han C."/>
            <person name="Tapia R."/>
            <person name="Larimer F."/>
            <person name="Land M."/>
            <person name="Hauser L."/>
            <person name="Markowitz V."/>
            <person name="Cheng J.F."/>
            <person name="Hugenholtz P."/>
            <person name="Woyke T."/>
            <person name="Wu D."/>
            <person name="Aumann P."/>
            <person name="Schneider S."/>
            <person name="Lang E."/>
            <person name="Spring S."/>
            <person name="Klenk H.P."/>
            <person name="Eisen J.A."/>
        </authorList>
    </citation>
    <scope>NUCLEOTIDE SEQUENCE [LARGE SCALE GENOMIC DNA]</scope>
    <source>
        <strain evidence="14">ATCC 51133 / DSM 6946 / 5175</strain>
    </source>
</reference>
<dbReference type="OrthoDB" id="593427at2"/>
<dbReference type="Proteomes" id="UP000002222">
    <property type="component" value="Chromosome"/>
</dbReference>
<organism evidence="13 14">
    <name type="scientific">Sulfurospirillum deleyianum (strain ATCC 51133 / DSM 6946 / 5175)</name>
    <dbReference type="NCBI Taxonomy" id="525898"/>
    <lineage>
        <taxon>Bacteria</taxon>
        <taxon>Pseudomonadati</taxon>
        <taxon>Campylobacterota</taxon>
        <taxon>Epsilonproteobacteria</taxon>
        <taxon>Campylobacterales</taxon>
        <taxon>Sulfurospirillaceae</taxon>
        <taxon>Sulfurospirillum</taxon>
    </lineage>
</organism>
<dbReference type="PANTHER" id="PTHR32552:SF89">
    <property type="entry name" value="CATECHOLATE SIDEROPHORE RECEPTOR FIU"/>
    <property type="match status" value="1"/>
</dbReference>
<evidence type="ECO:0000256" key="6">
    <source>
        <dbReference type="ARBA" id="ARBA00022729"/>
    </source>
</evidence>
<dbReference type="RefSeq" id="WP_012857818.1">
    <property type="nucleotide sequence ID" value="NC_013512.1"/>
</dbReference>
<dbReference type="PANTHER" id="PTHR32552">
    <property type="entry name" value="FERRICHROME IRON RECEPTOR-RELATED"/>
    <property type="match status" value="1"/>
</dbReference>
<dbReference type="EMBL" id="CP001816">
    <property type="protein sequence ID" value="ACZ13073.1"/>
    <property type="molecule type" value="Genomic_DNA"/>
</dbReference>
<dbReference type="Pfam" id="PF00593">
    <property type="entry name" value="TonB_dep_Rec_b-barrel"/>
    <property type="match status" value="1"/>
</dbReference>
<dbReference type="KEGG" id="sdl:Sdel_2061"/>
<evidence type="ECO:0000313" key="14">
    <source>
        <dbReference type="Proteomes" id="UP000002222"/>
    </source>
</evidence>
<dbReference type="InterPro" id="IPR000531">
    <property type="entry name" value="Beta-barrel_TonB"/>
</dbReference>
<evidence type="ECO:0000256" key="4">
    <source>
        <dbReference type="ARBA" id="ARBA00022496"/>
    </source>
</evidence>
<keyword evidence="13" id="KW-0675">Receptor</keyword>
<dbReference type="InterPro" id="IPR036942">
    <property type="entry name" value="Beta-barrel_TonB_sf"/>
</dbReference>
<keyword evidence="3" id="KW-1134">Transmembrane beta strand</keyword>
<gene>
    <name evidence="13" type="ordered locus">Sdel_2061</name>
</gene>
<dbReference type="STRING" id="525898.Sdel_2061"/>
<proteinExistence type="predicted"/>
<name>D1B4Q3_SULD5</name>
<evidence type="ECO:0000259" key="12">
    <source>
        <dbReference type="Pfam" id="PF00593"/>
    </source>
</evidence>
<dbReference type="GO" id="GO:0009279">
    <property type="term" value="C:cell outer membrane"/>
    <property type="evidence" value="ECO:0007669"/>
    <property type="project" value="UniProtKB-SubCell"/>
</dbReference>
<keyword evidence="4" id="KW-0410">Iron transport</keyword>
<protein>
    <submittedName>
        <fullName evidence="13">TonB-dependent receptor</fullName>
    </submittedName>
</protein>
<keyword evidence="6" id="KW-0732">Signal</keyword>
<keyword evidence="5" id="KW-0812">Transmembrane</keyword>
<evidence type="ECO:0000313" key="13">
    <source>
        <dbReference type="EMBL" id="ACZ13073.1"/>
    </source>
</evidence>